<dbReference type="Proteomes" id="UP000694863">
    <property type="component" value="Unplaced"/>
</dbReference>
<dbReference type="RefSeq" id="XP_045147305.1">
    <property type="nucleotide sequence ID" value="XM_045291370.1"/>
</dbReference>
<keyword evidence="1" id="KW-1185">Reference proteome</keyword>
<proteinExistence type="predicted"/>
<reference evidence="2" key="1">
    <citation type="submission" date="2025-08" db="UniProtKB">
        <authorList>
            <consortium name="RefSeq"/>
        </authorList>
    </citation>
    <scope>IDENTIFICATION</scope>
</reference>
<sequence length="1016" mass="108211">MEDRVQCYPPPSTAEVSSGLQEGALGITLLSLLEVREDPAGKRSLSLLGGGNHCEGMVEVHSSGEHGPVCGDRWGLVEASVACRQLGCGKVSSASTYVLRPLERGPPWMLGIHCWGNESLILECDLGAWGPLQDCRCQCVAVMSCSGRVCVGWGQVRGGSPCAGVPQVWSSDLTVLRCDLHRVEAGVVCKELGCGPALQWSRVYQLPEDHSRKALTCQGTESTILNCNLNLNFLGQCQLSTYTDVVCSGHTEVRLVGGEHPCAGRLEVQRGLTWGTVCDADLDLSMAHVICRELQCGSAVSTPRGAHFGPGTGPVWTEAFHCVGNETLLFHCPRGAGRLEPCDHSHDAGLRCSGERFRLANGSSSCAGRVELQVQGVWAPLCAAHWDLADASVLCHQLNCGNVVATHKGGYFGGGKSPIWRDVFHCVGTEPHLWSCPASTFGAPACALGNAATAVCSGLSDALRLRDGQSRCDGRLEMSRDGLWGRVLDGAWDLQGAHVACRQLQCGAAERAYTSSVTGGGARPVAVSRVRCLGTETRLTQCNLSASASARVPEGSFGDAGVVCEGSIRVRLADGPGRCAGRVEVLRDGAWGTVCDDRWDLRDAHVVCRQLGCGQALQALGSAHFGPGAGRIWLAELGCRGAEGALWQCPSGGWGLQDCDHKEDASAICSGFTDLRLQNRSGPCAGRLEVFYNGTWGGMCQTLSTASLGLLCAQLGCGSHGQLQTRTGTGRSQGPLWVASVQCRERQDVSLWQCPSAPWDAHSCSGIEEAWMMCVEGNWVRVRGSKDHCSGRVELWYAGTWGTVCDDAWDLADADVVCRQLGCSRAVSAPGGAAFGPGSGPVWLDEVGCRGDEGSLWDCPSVLWDHGDCSHKEDAGVWCLGETQTTVPVLRSDRQDEYSVLRCPPSVPPAAPQVETLSWSLCITLGTLLGVVSLVLGIQWCRSRAACREGFYEDLGAISLEDQDLEPRSFGEWVLDEEYDDPLSRSGVHLSALAALVLFLLYCAYVKTPGLGSAYI</sequence>
<organism evidence="1 2">
    <name type="scientific">Echinops telfairi</name>
    <name type="common">Lesser hedgehog tenrec</name>
    <dbReference type="NCBI Taxonomy" id="9371"/>
    <lineage>
        <taxon>Eukaryota</taxon>
        <taxon>Metazoa</taxon>
        <taxon>Chordata</taxon>
        <taxon>Craniata</taxon>
        <taxon>Vertebrata</taxon>
        <taxon>Euteleostomi</taxon>
        <taxon>Mammalia</taxon>
        <taxon>Eutheria</taxon>
        <taxon>Afrotheria</taxon>
        <taxon>Tenrecidae</taxon>
        <taxon>Tenrecinae</taxon>
        <taxon>Echinops</taxon>
    </lineage>
</organism>
<keyword evidence="2" id="KW-0675">Receptor</keyword>
<evidence type="ECO:0000313" key="2">
    <source>
        <dbReference type="RefSeq" id="XP_045147305.1"/>
    </source>
</evidence>
<evidence type="ECO:0000313" key="1">
    <source>
        <dbReference type="Proteomes" id="UP000694863"/>
    </source>
</evidence>
<protein>
    <submittedName>
        <fullName evidence="2">Scavenger receptor cysteine-rich domain-containing protein SCART1</fullName>
    </submittedName>
</protein>
<accession>A0AC55D6E3</accession>
<gene>
    <name evidence="2" type="primary">SCART1</name>
</gene>
<name>A0AC55D6E3_ECHTE</name>